<accession>A0A6F8PUI9</accession>
<dbReference type="KEGG" id="tse:THMIRHAS_10570"/>
<keyword evidence="3" id="KW-1185">Reference proteome</keyword>
<gene>
    <name evidence="2" type="ORF">THMIRHAS_10570</name>
</gene>
<feature type="signal peptide" evidence="1">
    <location>
        <begin position="1"/>
        <end position="21"/>
    </location>
</feature>
<reference evidence="3" key="1">
    <citation type="submission" date="2019-11" db="EMBL/GenBank/DDBJ databases">
        <title>Isolation and characterization of two novel species in the genus Thiomicrorhabdus.</title>
        <authorList>
            <person name="Mochizuki J."/>
            <person name="Kojima H."/>
            <person name="Fukui M."/>
        </authorList>
    </citation>
    <scope>NUCLEOTIDE SEQUENCE [LARGE SCALE GENOMIC DNA]</scope>
    <source>
        <strain evidence="3">aks77</strain>
    </source>
</reference>
<dbReference type="PROSITE" id="PS51257">
    <property type="entry name" value="PROKAR_LIPOPROTEIN"/>
    <property type="match status" value="1"/>
</dbReference>
<organism evidence="2 3">
    <name type="scientific">Thiosulfatimonas sediminis</name>
    <dbReference type="NCBI Taxonomy" id="2675054"/>
    <lineage>
        <taxon>Bacteria</taxon>
        <taxon>Pseudomonadati</taxon>
        <taxon>Pseudomonadota</taxon>
        <taxon>Gammaproteobacteria</taxon>
        <taxon>Thiotrichales</taxon>
        <taxon>Piscirickettsiaceae</taxon>
        <taxon>Thiosulfatimonas</taxon>
    </lineage>
</organism>
<protein>
    <recommendedName>
        <fullName evidence="4">Lipoprotein</fullName>
    </recommendedName>
</protein>
<sequence>MRFAKKTLLATTLAMTFGTLGLTGCSTLNNMFGSDDSYRDTEAKTVKNLEMPPNLFNPGKADSQLSPALQQANQAIAKQQAAQTIPTFRAQGLSINGNLSERWLEFATANSDEVWRGVERYFTSAGFKIAEARKDIGIIKTDYIAREELAPIAKENGPLTRLFNSWRPEIAKGAYDKFIARVETDSVRGVTKVFINHSEMVAPGDRNESLNSANWTMRPYSPVIEAQALYQAMVFFGSSSEQALAQLQATENKVETLDGEEFSGLKFTAGIDESWSYLQAMAYRSGWNVFKSSKGNGSMQLDVPADIRTEEGLLSGLAFWRDSDKKALPSRVAMTLSTSDDGSTILRASALEGDVPLTPAQRKYLFESLGLLAK</sequence>
<proteinExistence type="predicted"/>
<dbReference type="EMBL" id="AP021889">
    <property type="protein sequence ID" value="BBP45684.1"/>
    <property type="molecule type" value="Genomic_DNA"/>
</dbReference>
<dbReference type="Proteomes" id="UP000501726">
    <property type="component" value="Chromosome"/>
</dbReference>
<feature type="chain" id="PRO_5026322413" description="Lipoprotein" evidence="1">
    <location>
        <begin position="22"/>
        <end position="374"/>
    </location>
</feature>
<keyword evidence="1" id="KW-0732">Signal</keyword>
<name>A0A6F8PUI9_9GAMM</name>
<evidence type="ECO:0000313" key="3">
    <source>
        <dbReference type="Proteomes" id="UP000501726"/>
    </source>
</evidence>
<dbReference type="RefSeq" id="WP_173271597.1">
    <property type="nucleotide sequence ID" value="NZ_AP021889.1"/>
</dbReference>
<evidence type="ECO:0008006" key="4">
    <source>
        <dbReference type="Google" id="ProtNLM"/>
    </source>
</evidence>
<evidence type="ECO:0000313" key="2">
    <source>
        <dbReference type="EMBL" id="BBP45684.1"/>
    </source>
</evidence>
<dbReference type="AlphaFoldDB" id="A0A6F8PUI9"/>
<evidence type="ECO:0000256" key="1">
    <source>
        <dbReference type="SAM" id="SignalP"/>
    </source>
</evidence>